<keyword evidence="9" id="KW-0511">Multifunctional enzyme</keyword>
<dbReference type="InterPro" id="IPR036397">
    <property type="entry name" value="RNaseH_sf"/>
</dbReference>
<dbReference type="SUPFAM" id="SSF53098">
    <property type="entry name" value="Ribonuclease H-like"/>
    <property type="match status" value="1"/>
</dbReference>
<dbReference type="Gene3D" id="3.30.70.270">
    <property type="match status" value="2"/>
</dbReference>
<protein>
    <recommendedName>
        <fullName evidence="1">RNA-directed DNA polymerase</fullName>
        <ecNumber evidence="1">2.7.7.49</ecNumber>
    </recommendedName>
</protein>
<dbReference type="Pfam" id="PF17919">
    <property type="entry name" value="RT_RNaseH_2"/>
    <property type="match status" value="1"/>
</dbReference>
<dbReference type="EC" id="2.7.7.49" evidence="1"/>
<dbReference type="CDD" id="cd09274">
    <property type="entry name" value="RNase_HI_RT_Ty3"/>
    <property type="match status" value="1"/>
</dbReference>
<feature type="domain" description="Reverse transcriptase" evidence="10">
    <location>
        <begin position="1"/>
        <end position="178"/>
    </location>
</feature>
<dbReference type="InterPro" id="IPR041588">
    <property type="entry name" value="Integrase_H2C2"/>
</dbReference>
<dbReference type="InterPro" id="IPR000477">
    <property type="entry name" value="RT_dom"/>
</dbReference>
<dbReference type="PANTHER" id="PTHR37984">
    <property type="entry name" value="PROTEIN CBG26694"/>
    <property type="match status" value="1"/>
</dbReference>
<evidence type="ECO:0000256" key="5">
    <source>
        <dbReference type="ARBA" id="ARBA00022722"/>
    </source>
</evidence>
<evidence type="ECO:0000256" key="4">
    <source>
        <dbReference type="ARBA" id="ARBA00022695"/>
    </source>
</evidence>
<dbReference type="AlphaFoldDB" id="A0AAG5DRP6"/>
<sequence>MKLGICRPSSSNWASPLHMVKKADGSWRPCGDYRALNAQTIPDRYPLPYLQDFTTILQGKTIFSKVDLQKAFHQVPIHPDDVAKTAITTPFGLFEFSYMTFGLRNAAQTFQRLIHEVVRGLDFIFPYIDDLFIASSSPEEHREHLRLLFERLKQHNLAINVAKCELGRDTLDFLGHSVSAEGIRPLPDRVESVKNFKLPPTVKELKSFLAMINFYRRFVPNAIQAQIPLLSMIPGNKRNDRTPLNWTDETVAAFERCKHQLAEATLLAHPAKSAELSLWVDASDTAAGAVLHQIVGGKAQPLGFFSKKFDKAQLRYSTYDRELTAIFLAVRHFKFMLEGRSCHIYTDHKPIIFAIRQKLDKASNRQARQLDYIGQITTDIRHIVGKENIVADLLSRIAAIKSVPALDYDALADDQKTDDELQTIQQCKSKLSLNLKFFSIPGSKKQLLCDSNGDLIRPFITKRFRDAALRATNQLSHPGTRATAKLMTDRFVWPSIRKDSVAFARSCLQCQRSKVTRHTQSPVSRYSAPDSRFSHINIDIVGPFPPSKGNRYCLTVIDRFTRWPEAFPVPDMTAMTIAEALVSGWIARFGVPSFITSDQGRQFESSLFAELTRLLGSSHLRTTAYHPHK</sequence>
<dbReference type="PANTHER" id="PTHR37984:SF5">
    <property type="entry name" value="PROTEIN NYNRIN-LIKE"/>
    <property type="match status" value="1"/>
</dbReference>
<dbReference type="GO" id="GO:0004519">
    <property type="term" value="F:endonuclease activity"/>
    <property type="evidence" value="ECO:0007669"/>
    <property type="project" value="UniProtKB-KW"/>
</dbReference>
<dbReference type="Pfam" id="PF00078">
    <property type="entry name" value="RVT_1"/>
    <property type="match status" value="1"/>
</dbReference>
<keyword evidence="8" id="KW-0695">RNA-directed DNA polymerase</keyword>
<dbReference type="InterPro" id="IPR043502">
    <property type="entry name" value="DNA/RNA_pol_sf"/>
</dbReference>
<keyword evidence="5" id="KW-0540">Nuclease</keyword>
<evidence type="ECO:0000259" key="11">
    <source>
        <dbReference type="PROSITE" id="PS50994"/>
    </source>
</evidence>
<keyword evidence="7" id="KW-0378">Hydrolase</keyword>
<evidence type="ECO:0000256" key="3">
    <source>
        <dbReference type="ARBA" id="ARBA00022679"/>
    </source>
</evidence>
<dbReference type="GO" id="GO:0015074">
    <property type="term" value="P:DNA integration"/>
    <property type="evidence" value="ECO:0007669"/>
    <property type="project" value="InterPro"/>
</dbReference>
<dbReference type="GO" id="GO:0042575">
    <property type="term" value="C:DNA polymerase complex"/>
    <property type="evidence" value="ECO:0007669"/>
    <property type="project" value="UniProtKB-ARBA"/>
</dbReference>
<dbReference type="PROSITE" id="PS50994">
    <property type="entry name" value="INTEGRASE"/>
    <property type="match status" value="1"/>
</dbReference>
<dbReference type="Gene3D" id="3.10.20.370">
    <property type="match status" value="1"/>
</dbReference>
<dbReference type="GO" id="GO:0006508">
    <property type="term" value="P:proteolysis"/>
    <property type="evidence" value="ECO:0007669"/>
    <property type="project" value="UniProtKB-KW"/>
</dbReference>
<dbReference type="Proteomes" id="UP000075880">
    <property type="component" value="Unassembled WGS sequence"/>
</dbReference>
<dbReference type="Gene3D" id="3.10.10.10">
    <property type="entry name" value="HIV Type 1 Reverse Transcriptase, subunit A, domain 1"/>
    <property type="match status" value="1"/>
</dbReference>
<dbReference type="InterPro" id="IPR001584">
    <property type="entry name" value="Integrase_cat-core"/>
</dbReference>
<dbReference type="PROSITE" id="PS50878">
    <property type="entry name" value="RT_POL"/>
    <property type="match status" value="1"/>
</dbReference>
<reference evidence="12" key="1">
    <citation type="submission" date="2024-04" db="UniProtKB">
        <authorList>
            <consortium name="EnsemblMetazoa"/>
        </authorList>
    </citation>
    <scope>IDENTIFICATION</scope>
    <source>
        <strain evidence="12">EBRO</strain>
    </source>
</reference>
<evidence type="ECO:0000256" key="1">
    <source>
        <dbReference type="ARBA" id="ARBA00012493"/>
    </source>
</evidence>
<evidence type="ECO:0000259" key="10">
    <source>
        <dbReference type="PROSITE" id="PS50878"/>
    </source>
</evidence>
<dbReference type="GO" id="GO:0003964">
    <property type="term" value="F:RNA-directed DNA polymerase activity"/>
    <property type="evidence" value="ECO:0007669"/>
    <property type="project" value="UniProtKB-KW"/>
</dbReference>
<dbReference type="Gene3D" id="1.10.340.70">
    <property type="match status" value="1"/>
</dbReference>
<keyword evidence="4" id="KW-0548">Nucleotidyltransferase</keyword>
<dbReference type="EnsemblMetazoa" id="ENSAATROPT014845">
    <property type="protein sequence ID" value="ENSAATROPP013474"/>
    <property type="gene ID" value="ENSAATROPG012049"/>
</dbReference>
<dbReference type="Pfam" id="PF00665">
    <property type="entry name" value="rve"/>
    <property type="match status" value="1"/>
</dbReference>
<evidence type="ECO:0000256" key="2">
    <source>
        <dbReference type="ARBA" id="ARBA00022670"/>
    </source>
</evidence>
<evidence type="ECO:0000313" key="12">
    <source>
        <dbReference type="EnsemblMetazoa" id="ENSAATROPP013474"/>
    </source>
</evidence>
<name>A0AAG5DRP6_ANOAO</name>
<evidence type="ECO:0000256" key="6">
    <source>
        <dbReference type="ARBA" id="ARBA00022759"/>
    </source>
</evidence>
<dbReference type="FunFam" id="3.10.10.10:FF:000007">
    <property type="entry name" value="Retrovirus-related Pol polyprotein from transposon 17.6-like Protein"/>
    <property type="match status" value="1"/>
</dbReference>
<keyword evidence="3" id="KW-0808">Transferase</keyword>
<dbReference type="CDD" id="cd01647">
    <property type="entry name" value="RT_LTR"/>
    <property type="match status" value="1"/>
</dbReference>
<dbReference type="SUPFAM" id="SSF56672">
    <property type="entry name" value="DNA/RNA polymerases"/>
    <property type="match status" value="1"/>
</dbReference>
<evidence type="ECO:0000256" key="9">
    <source>
        <dbReference type="ARBA" id="ARBA00023268"/>
    </source>
</evidence>
<accession>A0AAG5DRP6</accession>
<dbReference type="FunFam" id="3.10.20.370:FF:000001">
    <property type="entry name" value="Retrovirus-related Pol polyprotein from transposon 17.6-like protein"/>
    <property type="match status" value="1"/>
</dbReference>
<organism evidence="12 13">
    <name type="scientific">Anopheles atroparvus</name>
    <name type="common">European mosquito</name>
    <dbReference type="NCBI Taxonomy" id="41427"/>
    <lineage>
        <taxon>Eukaryota</taxon>
        <taxon>Metazoa</taxon>
        <taxon>Ecdysozoa</taxon>
        <taxon>Arthropoda</taxon>
        <taxon>Hexapoda</taxon>
        <taxon>Insecta</taxon>
        <taxon>Pterygota</taxon>
        <taxon>Neoptera</taxon>
        <taxon>Endopterygota</taxon>
        <taxon>Diptera</taxon>
        <taxon>Nematocera</taxon>
        <taxon>Culicoidea</taxon>
        <taxon>Culicidae</taxon>
        <taxon>Anophelinae</taxon>
        <taxon>Anopheles</taxon>
    </lineage>
</organism>
<evidence type="ECO:0000256" key="7">
    <source>
        <dbReference type="ARBA" id="ARBA00022801"/>
    </source>
</evidence>
<dbReference type="GO" id="GO:0008233">
    <property type="term" value="F:peptidase activity"/>
    <property type="evidence" value="ECO:0007669"/>
    <property type="project" value="UniProtKB-KW"/>
</dbReference>
<proteinExistence type="predicted"/>
<evidence type="ECO:0000256" key="8">
    <source>
        <dbReference type="ARBA" id="ARBA00022918"/>
    </source>
</evidence>
<feature type="domain" description="Integrase catalytic" evidence="11">
    <location>
        <begin position="525"/>
        <end position="629"/>
    </location>
</feature>
<dbReference type="GO" id="GO:0003676">
    <property type="term" value="F:nucleic acid binding"/>
    <property type="evidence" value="ECO:0007669"/>
    <property type="project" value="InterPro"/>
</dbReference>
<dbReference type="Pfam" id="PF17921">
    <property type="entry name" value="Integrase_H2C2"/>
    <property type="match status" value="1"/>
</dbReference>
<dbReference type="InterPro" id="IPR050951">
    <property type="entry name" value="Retrovirus_Pol_polyprotein"/>
</dbReference>
<keyword evidence="6" id="KW-0255">Endonuclease</keyword>
<dbReference type="Gene3D" id="3.30.420.10">
    <property type="entry name" value="Ribonuclease H-like superfamily/Ribonuclease H"/>
    <property type="match status" value="1"/>
</dbReference>
<evidence type="ECO:0000313" key="13">
    <source>
        <dbReference type="Proteomes" id="UP000075880"/>
    </source>
</evidence>
<keyword evidence="13" id="KW-1185">Reference proteome</keyword>
<dbReference type="InterPro" id="IPR012337">
    <property type="entry name" value="RNaseH-like_sf"/>
</dbReference>
<dbReference type="InterPro" id="IPR043128">
    <property type="entry name" value="Rev_trsase/Diguanyl_cyclase"/>
</dbReference>
<dbReference type="InterPro" id="IPR041577">
    <property type="entry name" value="RT_RNaseH_2"/>
</dbReference>
<keyword evidence="2" id="KW-0645">Protease</keyword>